<keyword evidence="1" id="KW-0472">Membrane</keyword>
<proteinExistence type="predicted"/>
<evidence type="ECO:0000256" key="1">
    <source>
        <dbReference type="SAM" id="Phobius"/>
    </source>
</evidence>
<dbReference type="Proteomes" id="UP000806528">
    <property type="component" value="Unassembled WGS sequence"/>
</dbReference>
<gene>
    <name evidence="2" type="ORF">IDM40_06860</name>
</gene>
<accession>A0ABR9P3L5</accession>
<dbReference type="EMBL" id="JADBGI010000005">
    <property type="protein sequence ID" value="MBE2998427.1"/>
    <property type="molecule type" value="Genomic_DNA"/>
</dbReference>
<keyword evidence="3" id="KW-1185">Reference proteome</keyword>
<keyword evidence="1" id="KW-0812">Transmembrane</keyword>
<keyword evidence="1" id="KW-1133">Transmembrane helix</keyword>
<feature type="transmembrane region" description="Helical" evidence="1">
    <location>
        <begin position="69"/>
        <end position="93"/>
    </location>
</feature>
<organism evidence="2 3">
    <name type="scientific">Nocardiopsis coralli</name>
    <dbReference type="NCBI Taxonomy" id="2772213"/>
    <lineage>
        <taxon>Bacteria</taxon>
        <taxon>Bacillati</taxon>
        <taxon>Actinomycetota</taxon>
        <taxon>Actinomycetes</taxon>
        <taxon>Streptosporangiales</taxon>
        <taxon>Nocardiopsidaceae</taxon>
        <taxon>Nocardiopsis</taxon>
    </lineage>
</organism>
<dbReference type="RefSeq" id="WP_193121082.1">
    <property type="nucleotide sequence ID" value="NZ_JADBGI010000005.1"/>
</dbReference>
<evidence type="ECO:0000313" key="3">
    <source>
        <dbReference type="Proteomes" id="UP000806528"/>
    </source>
</evidence>
<reference evidence="2 3" key="1">
    <citation type="submission" date="2020-09" db="EMBL/GenBank/DDBJ databases">
        <title>Diversity and distribution of actinomycetes associated with coral in the coast of Hainan.</title>
        <authorList>
            <person name="Li F."/>
        </authorList>
    </citation>
    <scope>NUCLEOTIDE SEQUENCE [LARGE SCALE GENOMIC DNA]</scope>
    <source>
        <strain evidence="2 3">HNM0947</strain>
    </source>
</reference>
<sequence>MENEHEGNARHVDIIERLARSSLLSFGAKWKMPNHPTSRQWIDYIAASSLGLLALLGFTFVSYLQNDPLLIAIFSLMAFFYFSIWILPKLILWMRMGGKKNLRDS</sequence>
<name>A0ABR9P3L5_9ACTN</name>
<protein>
    <submittedName>
        <fullName evidence="2">Uncharacterized protein</fullName>
    </submittedName>
</protein>
<evidence type="ECO:0000313" key="2">
    <source>
        <dbReference type="EMBL" id="MBE2998427.1"/>
    </source>
</evidence>
<comment type="caution">
    <text evidence="2">The sequence shown here is derived from an EMBL/GenBank/DDBJ whole genome shotgun (WGS) entry which is preliminary data.</text>
</comment>
<feature type="transmembrane region" description="Helical" evidence="1">
    <location>
        <begin position="41"/>
        <end position="63"/>
    </location>
</feature>